<evidence type="ECO:0000256" key="7">
    <source>
        <dbReference type="ARBA" id="ARBA00023053"/>
    </source>
</evidence>
<dbReference type="PANTHER" id="PTHR30341:SF0">
    <property type="entry name" value="NA(+)_H(+) ANTIPORTER NHAA"/>
    <property type="match status" value="1"/>
</dbReference>
<evidence type="ECO:0000256" key="3">
    <source>
        <dbReference type="ARBA" id="ARBA00022449"/>
    </source>
</evidence>
<feature type="transmembrane region" description="Helical" evidence="11">
    <location>
        <begin position="311"/>
        <end position="333"/>
    </location>
</feature>
<evidence type="ECO:0000313" key="12">
    <source>
        <dbReference type="EMBL" id="SNT37093.1"/>
    </source>
</evidence>
<feature type="transmembrane region" description="Helical" evidence="11">
    <location>
        <begin position="99"/>
        <end position="123"/>
    </location>
</feature>
<feature type="transmembrane region" description="Helical" evidence="11">
    <location>
        <begin position="135"/>
        <end position="154"/>
    </location>
</feature>
<feature type="transmembrane region" description="Helical" evidence="11">
    <location>
        <begin position="188"/>
        <end position="207"/>
    </location>
</feature>
<dbReference type="HAMAP" id="MF_01844">
    <property type="entry name" value="NhaA"/>
    <property type="match status" value="1"/>
</dbReference>
<dbReference type="OrthoDB" id="117402at2"/>
<feature type="transmembrane region" description="Helical" evidence="11">
    <location>
        <begin position="353"/>
        <end position="372"/>
    </location>
</feature>
<sequence length="427" mass="44207">MPTQGSILHSPLTRLTSMLHNEKTGGALLLVATVAALVWANSPAGETYTVLRETAVGPDALQLHLTLGQWAADGLLAIFFFVVGLELKQEFVVGSLKRPRVAAIPVIAAVGGVLVPAGIYLAVNVAAADGAVEGWAVPAATDIAFAVTILAVVGSHLPSPLRVFLLTLAVVDDLLAITIIAIGYTDDVSATALALSAVPLAAFGALTRRGVTRWWVLVPLALTTWTLMHASGIHATVAGVLLALTVPVRPARRSTVPSRISTTERGLSGLFAERLQPWSSCVAVPVFAFFAAGVAVGGIDGLRQSFVDPVTIGIVLALVVGKPVGILSATFGMSRLPGMRLDAALRWRDLTGVAILAGIGFTVSLLIGELAFGVGSAREEHVKVGVLSASLLAAVIASSYLAVRNRSYESATTQRNQGKSGATVTLD</sequence>
<dbReference type="Gene3D" id="1.20.1530.10">
    <property type="entry name" value="Na+/H+ antiporter like domain"/>
    <property type="match status" value="1"/>
</dbReference>
<dbReference type="GO" id="GO:0005886">
    <property type="term" value="C:plasma membrane"/>
    <property type="evidence" value="ECO:0007669"/>
    <property type="project" value="UniProtKB-SubCell"/>
</dbReference>
<dbReference type="InterPro" id="IPR004670">
    <property type="entry name" value="NhaA"/>
</dbReference>
<evidence type="ECO:0000256" key="5">
    <source>
        <dbReference type="ARBA" id="ARBA00022692"/>
    </source>
</evidence>
<keyword evidence="7 11" id="KW-0915">Sodium</keyword>
<evidence type="ECO:0000256" key="4">
    <source>
        <dbReference type="ARBA" id="ARBA00022475"/>
    </source>
</evidence>
<feature type="transmembrane region" description="Helical" evidence="11">
    <location>
        <begin position="384"/>
        <end position="403"/>
    </location>
</feature>
<dbReference type="Pfam" id="PF06965">
    <property type="entry name" value="Na_H_antiport_1"/>
    <property type="match status" value="1"/>
</dbReference>
<feature type="transmembrane region" description="Helical" evidence="11">
    <location>
        <begin position="67"/>
        <end position="87"/>
    </location>
</feature>
<feature type="transmembrane region" description="Helical" evidence="11">
    <location>
        <begin position="161"/>
        <end position="182"/>
    </location>
</feature>
<evidence type="ECO:0000256" key="11">
    <source>
        <dbReference type="HAMAP-Rule" id="MF_01844"/>
    </source>
</evidence>
<gene>
    <name evidence="11" type="primary">nhaA</name>
    <name evidence="12" type="ORF">SAMN05421642_115133</name>
</gene>
<keyword evidence="13" id="KW-1185">Reference proteome</keyword>
<name>A0A239M4S9_9NOCA</name>
<evidence type="ECO:0000256" key="10">
    <source>
        <dbReference type="ARBA" id="ARBA00023201"/>
    </source>
</evidence>
<dbReference type="AlphaFoldDB" id="A0A239M4S9"/>
<keyword evidence="8 11" id="KW-0406">Ion transport</keyword>
<keyword evidence="10 11" id="KW-0739">Sodium transport</keyword>
<proteinExistence type="inferred from homology"/>
<keyword evidence="9 11" id="KW-0472">Membrane</keyword>
<evidence type="ECO:0000256" key="8">
    <source>
        <dbReference type="ARBA" id="ARBA00023065"/>
    </source>
</evidence>
<evidence type="ECO:0000256" key="9">
    <source>
        <dbReference type="ARBA" id="ARBA00023136"/>
    </source>
</evidence>
<comment type="subcellular location">
    <subcellularLocation>
        <location evidence="1">Cell inner membrane</location>
        <topology evidence="1">Multi-pass membrane protein</topology>
    </subcellularLocation>
    <subcellularLocation>
        <location evidence="11">Cell membrane</location>
        <topology evidence="11">Multi-pass membrane protein</topology>
    </subcellularLocation>
</comment>
<dbReference type="InterPro" id="IPR023171">
    <property type="entry name" value="Na/H_antiporter_dom_sf"/>
</dbReference>
<keyword evidence="5 11" id="KW-0812">Transmembrane</keyword>
<keyword evidence="2 11" id="KW-0813">Transport</keyword>
<organism evidence="12 13">
    <name type="scientific">Rhodococcoides kyotonense</name>
    <dbReference type="NCBI Taxonomy" id="398843"/>
    <lineage>
        <taxon>Bacteria</taxon>
        <taxon>Bacillati</taxon>
        <taxon>Actinomycetota</taxon>
        <taxon>Actinomycetes</taxon>
        <taxon>Mycobacteriales</taxon>
        <taxon>Nocardiaceae</taxon>
        <taxon>Rhodococcoides</taxon>
    </lineage>
</organism>
<dbReference type="GO" id="GO:0006885">
    <property type="term" value="P:regulation of pH"/>
    <property type="evidence" value="ECO:0007669"/>
    <property type="project" value="UniProtKB-UniRule"/>
</dbReference>
<accession>A0A239M4S9</accession>
<evidence type="ECO:0000256" key="6">
    <source>
        <dbReference type="ARBA" id="ARBA00022989"/>
    </source>
</evidence>
<protein>
    <recommendedName>
        <fullName evidence="11">Na(+)/H(+) antiporter NhaA</fullName>
    </recommendedName>
    <alternativeName>
        <fullName evidence="11">Sodium/proton antiporter NhaA</fullName>
    </alternativeName>
</protein>
<reference evidence="13" key="1">
    <citation type="submission" date="2017-06" db="EMBL/GenBank/DDBJ databases">
        <authorList>
            <person name="Varghese N."/>
            <person name="Submissions S."/>
        </authorList>
    </citation>
    <scope>NUCLEOTIDE SEQUENCE [LARGE SCALE GENOMIC DNA]</scope>
    <source>
        <strain evidence="13">JCM 23211</strain>
    </source>
</reference>
<dbReference type="Proteomes" id="UP000198327">
    <property type="component" value="Unassembled WGS sequence"/>
</dbReference>
<keyword evidence="3 11" id="KW-0050">Antiport</keyword>
<keyword evidence="4 11" id="KW-1003">Cell membrane</keyword>
<dbReference type="NCBIfam" id="TIGR00773">
    <property type="entry name" value="NhaA"/>
    <property type="match status" value="1"/>
</dbReference>
<comment type="similarity">
    <text evidence="11">Belongs to the NhaA Na(+)/H(+) (TC 2.A.33) antiporter family.</text>
</comment>
<feature type="transmembrane region" description="Helical" evidence="11">
    <location>
        <begin position="214"/>
        <end position="244"/>
    </location>
</feature>
<dbReference type="EMBL" id="FZOW01000015">
    <property type="protein sequence ID" value="SNT37093.1"/>
    <property type="molecule type" value="Genomic_DNA"/>
</dbReference>
<dbReference type="PANTHER" id="PTHR30341">
    <property type="entry name" value="SODIUM ION/PROTON ANTIPORTER NHAA-RELATED"/>
    <property type="match status" value="1"/>
</dbReference>
<evidence type="ECO:0000313" key="13">
    <source>
        <dbReference type="Proteomes" id="UP000198327"/>
    </source>
</evidence>
<evidence type="ECO:0000256" key="1">
    <source>
        <dbReference type="ARBA" id="ARBA00004429"/>
    </source>
</evidence>
<dbReference type="GO" id="GO:0015385">
    <property type="term" value="F:sodium:proton antiporter activity"/>
    <property type="evidence" value="ECO:0007669"/>
    <property type="project" value="UniProtKB-UniRule"/>
</dbReference>
<feature type="transmembrane region" description="Helical" evidence="11">
    <location>
        <begin position="277"/>
        <end position="299"/>
    </location>
</feature>
<comment type="function">
    <text evidence="11">Na(+)/H(+) antiporter that extrudes sodium in exchange for external protons.</text>
</comment>
<comment type="catalytic activity">
    <reaction evidence="11">
        <text>Na(+)(in) + 2 H(+)(out) = Na(+)(out) + 2 H(+)(in)</text>
        <dbReference type="Rhea" id="RHEA:29251"/>
        <dbReference type="ChEBI" id="CHEBI:15378"/>
        <dbReference type="ChEBI" id="CHEBI:29101"/>
    </reaction>
</comment>
<keyword evidence="6 11" id="KW-1133">Transmembrane helix</keyword>
<evidence type="ECO:0000256" key="2">
    <source>
        <dbReference type="ARBA" id="ARBA00022448"/>
    </source>
</evidence>